<evidence type="ECO:0000256" key="1">
    <source>
        <dbReference type="SAM" id="Phobius"/>
    </source>
</evidence>
<evidence type="ECO:0000313" key="4">
    <source>
        <dbReference type="Proteomes" id="UP000050398"/>
    </source>
</evidence>
<dbReference type="AlphaFoldDB" id="A0A0P6WHI8"/>
<feature type="signal peptide" evidence="2">
    <location>
        <begin position="1"/>
        <end position="25"/>
    </location>
</feature>
<keyword evidence="1" id="KW-0812">Transmembrane</keyword>
<keyword evidence="2" id="KW-0732">Signal</keyword>
<proteinExistence type="predicted"/>
<sequence length="249" mass="28153">MKKSFITTVLLFLLGNIMLSSQASAYSYGDPSEEKIAEAYKEIMIKLDEDPPNYSESKKIYETVQEEVDQHMGEEPSKVILQNLDNKEKQEAIENLDELLVLNIARRLESIDKNFSEYDTSKRLLAKGFATYKTLSPKVEGENPELDQKIRTEFDQALESLGNPGLFGVGTKKSNQDAFKESKTFIVDSLQKEFDIKSLEVGHFSESATEESSGKQEWTDISNLKNWLPIIIIVGVLAAAIVYAVRKRK</sequence>
<reference evidence="3 4" key="1">
    <citation type="submission" date="2015-08" db="EMBL/GenBank/DDBJ databases">
        <title>Draft Genome Sequence of Bacillus vietnamensis UCD-SED5.</title>
        <authorList>
            <person name="Lee R.D."/>
            <person name="Jospin G."/>
            <person name="Lang J.M."/>
            <person name="Coil D.A."/>
            <person name="Eisen J.A."/>
        </authorList>
    </citation>
    <scope>NUCLEOTIDE SEQUENCE [LARGE SCALE GENOMIC DNA]</scope>
    <source>
        <strain evidence="3 4">UCD-SED5</strain>
    </source>
</reference>
<name>A0A0P6WHI8_9BACI</name>
<dbReference type="eggNOG" id="COG0497">
    <property type="taxonomic scope" value="Bacteria"/>
</dbReference>
<evidence type="ECO:0008006" key="5">
    <source>
        <dbReference type="Google" id="ProtNLM"/>
    </source>
</evidence>
<dbReference type="PATRIC" id="fig|218284.4.peg.796"/>
<organism evidence="3 4">
    <name type="scientific">Rossellomorea vietnamensis</name>
    <dbReference type="NCBI Taxonomy" id="218284"/>
    <lineage>
        <taxon>Bacteria</taxon>
        <taxon>Bacillati</taxon>
        <taxon>Bacillota</taxon>
        <taxon>Bacilli</taxon>
        <taxon>Bacillales</taxon>
        <taxon>Bacillaceae</taxon>
        <taxon>Rossellomorea</taxon>
    </lineage>
</organism>
<dbReference type="EMBL" id="LIXZ01000002">
    <property type="protein sequence ID" value="KPL60861.1"/>
    <property type="molecule type" value="Genomic_DNA"/>
</dbReference>
<comment type="caution">
    <text evidence="3">The sequence shown here is derived from an EMBL/GenBank/DDBJ whole genome shotgun (WGS) entry which is preliminary data.</text>
</comment>
<feature type="chain" id="PRO_5006132404" description="Extracellular protein" evidence="2">
    <location>
        <begin position="26"/>
        <end position="249"/>
    </location>
</feature>
<evidence type="ECO:0000256" key="2">
    <source>
        <dbReference type="SAM" id="SignalP"/>
    </source>
</evidence>
<evidence type="ECO:0000313" key="3">
    <source>
        <dbReference type="EMBL" id="KPL60861.1"/>
    </source>
</evidence>
<accession>A0A0P6WHI8</accession>
<gene>
    <name evidence="3" type="ORF">AM506_03765</name>
</gene>
<protein>
    <recommendedName>
        <fullName evidence="5">Extracellular protein</fullName>
    </recommendedName>
</protein>
<dbReference type="OrthoDB" id="2111742at2"/>
<dbReference type="RefSeq" id="WP_060670980.1">
    <property type="nucleotide sequence ID" value="NZ_LIXZ01000002.1"/>
</dbReference>
<dbReference type="Proteomes" id="UP000050398">
    <property type="component" value="Unassembled WGS sequence"/>
</dbReference>
<keyword evidence="1" id="KW-1133">Transmembrane helix</keyword>
<keyword evidence="1" id="KW-0472">Membrane</keyword>
<feature type="transmembrane region" description="Helical" evidence="1">
    <location>
        <begin position="227"/>
        <end position="245"/>
    </location>
</feature>